<sequence length="165" mass="17840">MKKYARFHMAPMALLLAACAPAGTAEETTSVPAQQADATHPVSGLEIIPVTVRSGDTVHTFRAELADTKEAQGRGLMFRTELADNEAMIFPSEPQTARSFWMKNTPLPLDIIFIGTDGRILNIAAMTEPYSLESVYSVGITSGVLEVRGGLSEELGMEPGDLVEW</sequence>
<feature type="chain" id="PRO_5046523937" evidence="1">
    <location>
        <begin position="26"/>
        <end position="165"/>
    </location>
</feature>
<name>A0ABX8ZHY5_9SPHN</name>
<dbReference type="EMBL" id="CP081297">
    <property type="protein sequence ID" value="QZD88539.1"/>
    <property type="molecule type" value="Genomic_DNA"/>
</dbReference>
<dbReference type="PROSITE" id="PS51257">
    <property type="entry name" value="PROKAR_LIPOPROTEIN"/>
    <property type="match status" value="1"/>
</dbReference>
<accession>A0ABX8ZHY5</accession>
<dbReference type="Gene3D" id="2.60.120.1140">
    <property type="entry name" value="Protein of unknown function DUF192"/>
    <property type="match status" value="1"/>
</dbReference>
<reference evidence="2 3" key="1">
    <citation type="submission" date="2021-08" db="EMBL/GenBank/DDBJ databases">
        <title>Comparative Genomics Analysis of the Genus Qipengyuania Reveals Extensive Genetic Diversity and Metabolic Versatility, Including the Description of Fifteen Novel Species.</title>
        <authorList>
            <person name="Liu Y."/>
        </authorList>
    </citation>
    <scope>NUCLEOTIDE SEQUENCE [LARGE SCALE GENOMIC DNA]</scope>
    <source>
        <strain evidence="2 3">1XM2-8</strain>
    </source>
</reference>
<feature type="signal peptide" evidence="1">
    <location>
        <begin position="1"/>
        <end position="25"/>
    </location>
</feature>
<keyword evidence="1" id="KW-0732">Signal</keyword>
<gene>
    <name evidence="2" type="ORF">K3166_10365</name>
</gene>
<evidence type="ECO:0000256" key="1">
    <source>
        <dbReference type="SAM" id="SignalP"/>
    </source>
</evidence>
<dbReference type="Pfam" id="PF02643">
    <property type="entry name" value="DUF192"/>
    <property type="match status" value="1"/>
</dbReference>
<dbReference type="PANTHER" id="PTHR37953:SF1">
    <property type="entry name" value="UPF0127 PROTEIN MJ1496"/>
    <property type="match status" value="1"/>
</dbReference>
<dbReference type="Proteomes" id="UP000824280">
    <property type="component" value="Chromosome"/>
</dbReference>
<organism evidence="2 3">
    <name type="scientific">Qipengyuania psychrotolerans</name>
    <dbReference type="NCBI Taxonomy" id="2867238"/>
    <lineage>
        <taxon>Bacteria</taxon>
        <taxon>Pseudomonadati</taxon>
        <taxon>Pseudomonadota</taxon>
        <taxon>Alphaproteobacteria</taxon>
        <taxon>Sphingomonadales</taxon>
        <taxon>Erythrobacteraceae</taxon>
        <taxon>Qipengyuania</taxon>
    </lineage>
</organism>
<proteinExistence type="predicted"/>
<dbReference type="InterPro" id="IPR038695">
    <property type="entry name" value="Saro_0823-like_sf"/>
</dbReference>
<evidence type="ECO:0000313" key="3">
    <source>
        <dbReference type="Proteomes" id="UP000824280"/>
    </source>
</evidence>
<dbReference type="InterPro" id="IPR003795">
    <property type="entry name" value="DUF192"/>
</dbReference>
<dbReference type="PANTHER" id="PTHR37953">
    <property type="entry name" value="UPF0127 PROTEIN MJ1496"/>
    <property type="match status" value="1"/>
</dbReference>
<keyword evidence="3" id="KW-1185">Reference proteome</keyword>
<protein>
    <submittedName>
        <fullName evidence="2">DUF192 domain-containing protein</fullName>
    </submittedName>
</protein>
<evidence type="ECO:0000313" key="2">
    <source>
        <dbReference type="EMBL" id="QZD88539.1"/>
    </source>
</evidence>